<proteinExistence type="predicted"/>
<reference evidence="4" key="2">
    <citation type="submission" date="2025-08" db="UniProtKB">
        <authorList>
            <consortium name="RefSeq"/>
        </authorList>
    </citation>
    <scope>IDENTIFICATION</scope>
    <source>
        <tissue evidence="4">Whole plant</tissue>
    </source>
</reference>
<evidence type="ECO:0000256" key="1">
    <source>
        <dbReference type="SAM" id="MobiDB-lite"/>
    </source>
</evidence>
<feature type="signal peptide" evidence="2">
    <location>
        <begin position="1"/>
        <end position="19"/>
    </location>
</feature>
<reference evidence="3" key="1">
    <citation type="journal article" date="2016" name="Nat. Genet.">
        <title>The genome sequences of Arachis duranensis and Arachis ipaensis, the diploid ancestors of cultivated peanut.</title>
        <authorList>
            <person name="Bertioli D.J."/>
            <person name="Cannon S.B."/>
            <person name="Froenicke L."/>
            <person name="Huang G."/>
            <person name="Farmer A.D."/>
            <person name="Cannon E.K."/>
            <person name="Liu X."/>
            <person name="Gao D."/>
            <person name="Clevenger J."/>
            <person name="Dash S."/>
            <person name="Ren L."/>
            <person name="Moretzsohn M.C."/>
            <person name="Shirasawa K."/>
            <person name="Huang W."/>
            <person name="Vidigal B."/>
            <person name="Abernathy B."/>
            <person name="Chu Y."/>
            <person name="Niederhuth C.E."/>
            <person name="Umale P."/>
            <person name="Araujo A.C."/>
            <person name="Kozik A."/>
            <person name="Kim K.D."/>
            <person name="Burow M.D."/>
            <person name="Varshney R.K."/>
            <person name="Wang X."/>
            <person name="Zhang X."/>
            <person name="Barkley N."/>
            <person name="Guimaraes P.M."/>
            <person name="Isobe S."/>
            <person name="Guo B."/>
            <person name="Liao B."/>
            <person name="Stalker H.T."/>
            <person name="Schmitz R.J."/>
            <person name="Scheffler B.E."/>
            <person name="Leal-Bertioli S.C."/>
            <person name="Xun X."/>
            <person name="Jackson S.A."/>
            <person name="Michelmore R."/>
            <person name="Ozias-Akins P."/>
        </authorList>
    </citation>
    <scope>NUCLEOTIDE SEQUENCE [LARGE SCALE GENOMIC DNA]</scope>
    <source>
        <strain evidence="3">cv. V14167</strain>
    </source>
</reference>
<dbReference type="Proteomes" id="UP000515211">
    <property type="component" value="Chromosome 5"/>
</dbReference>
<organism evidence="3 4">
    <name type="scientific">Arachis duranensis</name>
    <name type="common">Wild peanut</name>
    <dbReference type="NCBI Taxonomy" id="130453"/>
    <lineage>
        <taxon>Eukaryota</taxon>
        <taxon>Viridiplantae</taxon>
        <taxon>Streptophyta</taxon>
        <taxon>Embryophyta</taxon>
        <taxon>Tracheophyta</taxon>
        <taxon>Spermatophyta</taxon>
        <taxon>Magnoliopsida</taxon>
        <taxon>eudicotyledons</taxon>
        <taxon>Gunneridae</taxon>
        <taxon>Pentapetalae</taxon>
        <taxon>rosids</taxon>
        <taxon>fabids</taxon>
        <taxon>Fabales</taxon>
        <taxon>Fabaceae</taxon>
        <taxon>Papilionoideae</taxon>
        <taxon>50 kb inversion clade</taxon>
        <taxon>dalbergioids sensu lato</taxon>
        <taxon>Dalbergieae</taxon>
        <taxon>Pterocarpus clade</taxon>
        <taxon>Arachis</taxon>
    </lineage>
</organism>
<keyword evidence="3" id="KW-1185">Reference proteome</keyword>
<feature type="chain" id="PRO_5027565281" evidence="2">
    <location>
        <begin position="20"/>
        <end position="136"/>
    </location>
</feature>
<dbReference type="AlphaFoldDB" id="A0A6P4DDN8"/>
<dbReference type="GeneID" id="107489037"/>
<dbReference type="RefSeq" id="XP_015965310.1">
    <property type="nucleotide sequence ID" value="XM_016109824.1"/>
</dbReference>
<feature type="region of interest" description="Disordered" evidence="1">
    <location>
        <begin position="29"/>
        <end position="52"/>
    </location>
</feature>
<keyword evidence="2" id="KW-0732">Signal</keyword>
<evidence type="ECO:0000256" key="2">
    <source>
        <dbReference type="SAM" id="SignalP"/>
    </source>
</evidence>
<sequence length="136" mass="13879">MKVRVVMVVIMLATTEVIEVVMEDMTEVTGGDGDGRDSVMSGGVGGRGRGGDGDGAFGGGGYDSYGGGALCNAGGGGDTGRGFGDYFIGCPSNDTAMHDSQTWMSPDEMLSNLLGSEGLDAKYGGSRFLEKISIIM</sequence>
<accession>A0A6P4DDN8</accession>
<name>A0A6P4DDN8_ARADU</name>
<evidence type="ECO:0000313" key="3">
    <source>
        <dbReference type="Proteomes" id="UP000515211"/>
    </source>
</evidence>
<dbReference type="KEGG" id="adu:107489037"/>
<evidence type="ECO:0000313" key="4">
    <source>
        <dbReference type="RefSeq" id="XP_015965310.1"/>
    </source>
</evidence>
<feature type="compositionally biased region" description="Gly residues" evidence="1">
    <location>
        <begin position="42"/>
        <end position="52"/>
    </location>
</feature>
<gene>
    <name evidence="4" type="primary">LOC107489037</name>
</gene>
<protein>
    <submittedName>
        <fullName evidence="4">Uncharacterized protein LOC107489037</fullName>
    </submittedName>
</protein>